<organism evidence="5">
    <name type="scientific">marine metagenome</name>
    <dbReference type="NCBI Taxonomy" id="408172"/>
    <lineage>
        <taxon>unclassified sequences</taxon>
        <taxon>metagenomes</taxon>
        <taxon>ecological metagenomes</taxon>
    </lineage>
</organism>
<evidence type="ECO:0000256" key="2">
    <source>
        <dbReference type="ARBA" id="ARBA00029460"/>
    </source>
</evidence>
<gene>
    <name evidence="5" type="ORF">METZ01_LOCUS59311</name>
</gene>
<evidence type="ECO:0000256" key="1">
    <source>
        <dbReference type="ARBA" id="ARBA00022884"/>
    </source>
</evidence>
<dbReference type="PIRSF" id="PIRSF005578">
    <property type="entry name" value="TlyA"/>
    <property type="match status" value="1"/>
</dbReference>
<dbReference type="SUPFAM" id="SSF53335">
    <property type="entry name" value="S-adenosyl-L-methionine-dependent methyltransferases"/>
    <property type="match status" value="1"/>
</dbReference>
<dbReference type="InterPro" id="IPR036986">
    <property type="entry name" value="S4_RNA-bd_sf"/>
</dbReference>
<dbReference type="EMBL" id="UINC01003454">
    <property type="protein sequence ID" value="SVA06457.1"/>
    <property type="molecule type" value="Genomic_DNA"/>
</dbReference>
<dbReference type="GO" id="GO:0032259">
    <property type="term" value="P:methylation"/>
    <property type="evidence" value="ECO:0007669"/>
    <property type="project" value="InterPro"/>
</dbReference>
<dbReference type="Gene3D" id="3.40.50.150">
    <property type="entry name" value="Vaccinia Virus protein VP39"/>
    <property type="match status" value="1"/>
</dbReference>
<dbReference type="PANTHER" id="PTHR32319:SF0">
    <property type="entry name" value="BACTERIAL HEMOLYSIN-LIKE PROTEIN"/>
    <property type="match status" value="1"/>
</dbReference>
<dbReference type="Pfam" id="PF01728">
    <property type="entry name" value="FtsJ"/>
    <property type="match status" value="1"/>
</dbReference>
<reference evidence="5" key="1">
    <citation type="submission" date="2018-05" db="EMBL/GenBank/DDBJ databases">
        <authorList>
            <person name="Lanie J.A."/>
            <person name="Ng W.-L."/>
            <person name="Kazmierczak K.M."/>
            <person name="Andrzejewski T.M."/>
            <person name="Davidsen T.M."/>
            <person name="Wayne K.J."/>
            <person name="Tettelin H."/>
            <person name="Glass J.I."/>
            <person name="Rusch D."/>
            <person name="Podicherti R."/>
            <person name="Tsui H.-C.T."/>
            <person name="Winkler M.E."/>
        </authorList>
    </citation>
    <scope>NUCLEOTIDE SEQUENCE</scope>
</reference>
<name>A0A381SVL9_9ZZZZ</name>
<dbReference type="InterPro" id="IPR047048">
    <property type="entry name" value="TlyA"/>
</dbReference>
<accession>A0A381SVL9</accession>
<dbReference type="GO" id="GO:0008168">
    <property type="term" value="F:methyltransferase activity"/>
    <property type="evidence" value="ECO:0007669"/>
    <property type="project" value="InterPro"/>
</dbReference>
<feature type="domain" description="RNA-binding S4" evidence="3">
    <location>
        <begin position="2"/>
        <end position="41"/>
    </location>
</feature>
<keyword evidence="1" id="KW-0694">RNA-binding</keyword>
<dbReference type="Pfam" id="PF01479">
    <property type="entry name" value="S4"/>
    <property type="match status" value="1"/>
</dbReference>
<evidence type="ECO:0000259" key="3">
    <source>
        <dbReference type="Pfam" id="PF01479"/>
    </source>
</evidence>
<dbReference type="CDD" id="cd02440">
    <property type="entry name" value="AdoMet_MTases"/>
    <property type="match status" value="1"/>
</dbReference>
<dbReference type="InterPro" id="IPR002942">
    <property type="entry name" value="S4_RNA-bd"/>
</dbReference>
<dbReference type="GO" id="GO:0003723">
    <property type="term" value="F:RNA binding"/>
    <property type="evidence" value="ECO:0007669"/>
    <property type="project" value="UniProtKB-KW"/>
</dbReference>
<dbReference type="InterPro" id="IPR004538">
    <property type="entry name" value="Hemolysin_A/TlyA"/>
</dbReference>
<dbReference type="SUPFAM" id="SSF55174">
    <property type="entry name" value="Alpha-L RNA-binding motif"/>
    <property type="match status" value="1"/>
</dbReference>
<feature type="domain" description="Ribosomal RNA methyltransferase FtsJ" evidence="4">
    <location>
        <begin position="51"/>
        <end position="233"/>
    </location>
</feature>
<dbReference type="AlphaFoldDB" id="A0A381SVL9"/>
<sequence>MVRRGLVSGRTEASEVIGAGRVTVDGAPADKASRLVAPGQAVVVAGPPARYVGRGGRKLEAALEGFGLDPTGLRAVDVGSSTGGFTDCLLQHGAASVVAVDVGRGQLHRRLGDDDRVEVHERTNVRGVDAGSLGAPFDLLTCDLSFISLRTVMADLVGLVAVGAPMVLLAKPQFEAGRAEVDRGSGVVRDPVVWERALVEISRSVLGHGAAIMEGMVSPLTGTDGNVEFLLHVRAGAADDYWSTFDAAAVVALVDGGAA</sequence>
<protein>
    <submittedName>
        <fullName evidence="5">Uncharacterized protein</fullName>
    </submittedName>
</protein>
<evidence type="ECO:0000313" key="5">
    <source>
        <dbReference type="EMBL" id="SVA06457.1"/>
    </source>
</evidence>
<dbReference type="Gene3D" id="3.10.290.10">
    <property type="entry name" value="RNA-binding S4 domain"/>
    <property type="match status" value="1"/>
</dbReference>
<evidence type="ECO:0000259" key="4">
    <source>
        <dbReference type="Pfam" id="PF01728"/>
    </source>
</evidence>
<dbReference type="PROSITE" id="PS50889">
    <property type="entry name" value="S4"/>
    <property type="match status" value="1"/>
</dbReference>
<comment type="similarity">
    <text evidence="2">Belongs to the TlyA family.</text>
</comment>
<dbReference type="InterPro" id="IPR029063">
    <property type="entry name" value="SAM-dependent_MTases_sf"/>
</dbReference>
<dbReference type="InterPro" id="IPR002877">
    <property type="entry name" value="RNA_MeTrfase_FtsJ_dom"/>
</dbReference>
<dbReference type="PANTHER" id="PTHR32319">
    <property type="entry name" value="BACTERIAL HEMOLYSIN-LIKE PROTEIN"/>
    <property type="match status" value="1"/>
</dbReference>
<dbReference type="CDD" id="cd00165">
    <property type="entry name" value="S4"/>
    <property type="match status" value="1"/>
</dbReference>
<proteinExistence type="inferred from homology"/>